<name>B3SEI9_TRIAD</name>
<dbReference type="eggNOG" id="KOG3830">
    <property type="taxonomic scope" value="Eukaryota"/>
</dbReference>
<evidence type="ECO:0000259" key="3">
    <source>
        <dbReference type="Pfam" id="PF24064"/>
    </source>
</evidence>
<proteinExistence type="inferred from homology"/>
<accession>B3SEI9</accession>
<dbReference type="GO" id="GO:0034198">
    <property type="term" value="P:cellular response to amino acid starvation"/>
    <property type="evidence" value="ECO:0000318"/>
    <property type="project" value="GO_Central"/>
</dbReference>
<dbReference type="GO" id="GO:1904262">
    <property type="term" value="P:negative regulation of TORC1 signaling"/>
    <property type="evidence" value="ECO:0000318"/>
    <property type="project" value="GO_Central"/>
</dbReference>
<evidence type="ECO:0000256" key="2">
    <source>
        <dbReference type="RuleBase" id="RU368069"/>
    </source>
</evidence>
<comment type="function">
    <text evidence="2">As a component of the GATOR1 complex functions as an inhibitor of the amino acid-sensing branch of the TORC1 pathway.</text>
</comment>
<dbReference type="GO" id="GO:1990130">
    <property type="term" value="C:GATOR1 complex"/>
    <property type="evidence" value="ECO:0000318"/>
    <property type="project" value="GO_Central"/>
</dbReference>
<dbReference type="GO" id="GO:0010508">
    <property type="term" value="P:positive regulation of autophagy"/>
    <property type="evidence" value="ECO:0000318"/>
    <property type="project" value="GO_Central"/>
</dbReference>
<dbReference type="EMBL" id="DS985506">
    <property type="protein sequence ID" value="EDV18856.1"/>
    <property type="molecule type" value="Genomic_DNA"/>
</dbReference>
<organism evidence="4 5">
    <name type="scientific">Trichoplax adhaerens</name>
    <name type="common">Trichoplax reptans</name>
    <dbReference type="NCBI Taxonomy" id="10228"/>
    <lineage>
        <taxon>Eukaryota</taxon>
        <taxon>Metazoa</taxon>
        <taxon>Placozoa</taxon>
        <taxon>Uniplacotomia</taxon>
        <taxon>Trichoplacea</taxon>
        <taxon>Trichoplacidae</taxon>
        <taxon>Trichoplax</taxon>
    </lineage>
</organism>
<protein>
    <recommendedName>
        <fullName evidence="2">GATOR complex protein NPRL3</fullName>
    </recommendedName>
    <alternativeName>
        <fullName evidence="2">Nitrogen permease regulator 3-like protein</fullName>
    </alternativeName>
</protein>
<evidence type="ECO:0000313" key="4">
    <source>
        <dbReference type="EMBL" id="EDV18856.1"/>
    </source>
</evidence>
<dbReference type="AlphaFoldDB" id="B3SEI9"/>
<dbReference type="KEGG" id="tad:TRIADDRAFT_62680"/>
<keyword evidence="2" id="KW-0458">Lysosome</keyword>
<dbReference type="InterPro" id="IPR056603">
    <property type="entry name" value="HTH_NPRL3"/>
</dbReference>
<dbReference type="PhylomeDB" id="B3SEI9"/>
<dbReference type="FunCoup" id="B3SEI9">
    <property type="interactions" value="1796"/>
</dbReference>
<dbReference type="Pfam" id="PF24064">
    <property type="entry name" value="HTH_NPRL3"/>
    <property type="match status" value="1"/>
</dbReference>
<evidence type="ECO:0000313" key="5">
    <source>
        <dbReference type="Proteomes" id="UP000009022"/>
    </source>
</evidence>
<evidence type="ECO:0000256" key="1">
    <source>
        <dbReference type="ARBA" id="ARBA00010546"/>
    </source>
</evidence>
<keyword evidence="5" id="KW-1185">Reference proteome</keyword>
<dbReference type="RefSeq" id="XP_002118657.1">
    <property type="nucleotide sequence ID" value="XM_002118621.1"/>
</dbReference>
<sequence>MAAKNCDLLCILLATAGNTGEKLYFKYPYSPFLHKKKASKQGTSLTDKHIVDRFHIYDFVLCPWSIRLFALKEDQQELRSRSVSFTSNNFTPDSYIDCPLWSFSDSLLASILSPKEAMCNKNFELAIDDILFIGYPTIMKDAENPITASSASGSPASSFKGPATTNLLHITFVLQQHRYILLICKLEIRELNFELYENKLSEEDAERLSRQLPNLAYLTDSHKATIMKYVGTKQKEEIQFFIRLCKYFDGRHHIEDIMYWENLPRDEIFEILNRFNEITITFWLRDIVTIAT</sequence>
<dbReference type="HOGENOM" id="CLU_954178_0_0_1"/>
<dbReference type="PANTHER" id="PTHR13153:SF5">
    <property type="entry name" value="GATOR COMPLEX PROTEIN NPRL3"/>
    <property type="match status" value="1"/>
</dbReference>
<dbReference type="Proteomes" id="UP000009022">
    <property type="component" value="Unassembled WGS sequence"/>
</dbReference>
<dbReference type="PANTHER" id="PTHR13153">
    <property type="entry name" value="CGTHBA PROTEIN -14 GENE PROTEIN"/>
    <property type="match status" value="1"/>
</dbReference>
<reference evidence="4 5" key="1">
    <citation type="journal article" date="2008" name="Nature">
        <title>The Trichoplax genome and the nature of placozoans.</title>
        <authorList>
            <person name="Srivastava M."/>
            <person name="Begovic E."/>
            <person name="Chapman J."/>
            <person name="Putnam N.H."/>
            <person name="Hellsten U."/>
            <person name="Kawashima T."/>
            <person name="Kuo A."/>
            <person name="Mitros T."/>
            <person name="Salamov A."/>
            <person name="Carpenter M.L."/>
            <person name="Signorovitch A.Y."/>
            <person name="Moreno M.A."/>
            <person name="Kamm K."/>
            <person name="Grimwood J."/>
            <person name="Schmutz J."/>
            <person name="Shapiro H."/>
            <person name="Grigoriev I.V."/>
            <person name="Buss L.W."/>
            <person name="Schierwater B."/>
            <person name="Dellaporta S.L."/>
            <person name="Rokhsar D.S."/>
        </authorList>
    </citation>
    <scope>NUCLEOTIDE SEQUENCE [LARGE SCALE GENOMIC DNA]</scope>
    <source>
        <strain evidence="4 5">Grell-BS-1999</strain>
    </source>
</reference>
<dbReference type="GO" id="GO:0005764">
    <property type="term" value="C:lysosome"/>
    <property type="evidence" value="ECO:0007669"/>
    <property type="project" value="UniProtKB-SubCell"/>
</dbReference>
<keyword evidence="2" id="KW-0732">Signal</keyword>
<dbReference type="CTD" id="6759871"/>
<comment type="similarity">
    <text evidence="1 2">Belongs to the NPR3 family.</text>
</comment>
<dbReference type="OrthoDB" id="18648at2759"/>
<dbReference type="InParanoid" id="B3SEI9"/>
<dbReference type="GeneID" id="6759871"/>
<dbReference type="STRING" id="10228.B3SEI9"/>
<comment type="subcellular location">
    <subcellularLocation>
        <location evidence="2">Lysosome</location>
    </subcellularLocation>
</comment>
<dbReference type="InterPro" id="IPR005365">
    <property type="entry name" value="Npr3"/>
</dbReference>
<gene>
    <name evidence="4" type="ORF">TRIADDRAFT_62680</name>
</gene>
<feature type="domain" description="GATOR1 complex protein NPRL3 C-terminal HTH" evidence="3">
    <location>
        <begin position="223"/>
        <end position="279"/>
    </location>
</feature>
<dbReference type="Pfam" id="PF03666">
    <property type="entry name" value="NPR3"/>
    <property type="match status" value="1"/>
</dbReference>